<gene>
    <name evidence="1" type="ORF">LCGC14_1483230</name>
</gene>
<sequence>MNITLLGTPGVGKGTLAKQLEKIFKMCVV</sequence>
<dbReference type="InterPro" id="IPR027417">
    <property type="entry name" value="P-loop_NTPase"/>
</dbReference>
<dbReference type="AlphaFoldDB" id="A0A0F9JUU3"/>
<evidence type="ECO:0008006" key="2">
    <source>
        <dbReference type="Google" id="ProtNLM"/>
    </source>
</evidence>
<reference evidence="1" key="1">
    <citation type="journal article" date="2015" name="Nature">
        <title>Complex archaea that bridge the gap between prokaryotes and eukaryotes.</title>
        <authorList>
            <person name="Spang A."/>
            <person name="Saw J.H."/>
            <person name="Jorgensen S.L."/>
            <person name="Zaremba-Niedzwiedzka K."/>
            <person name="Martijn J."/>
            <person name="Lind A.E."/>
            <person name="van Eijk R."/>
            <person name="Schleper C."/>
            <person name="Guy L."/>
            <person name="Ettema T.J."/>
        </authorList>
    </citation>
    <scope>NUCLEOTIDE SEQUENCE</scope>
</reference>
<accession>A0A0F9JUU3</accession>
<feature type="non-terminal residue" evidence="1">
    <location>
        <position position="29"/>
    </location>
</feature>
<dbReference type="EMBL" id="LAZR01010572">
    <property type="protein sequence ID" value="KKM66241.1"/>
    <property type="molecule type" value="Genomic_DNA"/>
</dbReference>
<organism evidence="1">
    <name type="scientific">marine sediment metagenome</name>
    <dbReference type="NCBI Taxonomy" id="412755"/>
    <lineage>
        <taxon>unclassified sequences</taxon>
        <taxon>metagenomes</taxon>
        <taxon>ecological metagenomes</taxon>
    </lineage>
</organism>
<comment type="caution">
    <text evidence="1">The sequence shown here is derived from an EMBL/GenBank/DDBJ whole genome shotgun (WGS) entry which is preliminary data.</text>
</comment>
<dbReference type="Gene3D" id="3.40.50.300">
    <property type="entry name" value="P-loop containing nucleotide triphosphate hydrolases"/>
    <property type="match status" value="1"/>
</dbReference>
<name>A0A0F9JUU3_9ZZZZ</name>
<protein>
    <recommendedName>
        <fullName evidence="2">Adenylate kinase</fullName>
    </recommendedName>
</protein>
<proteinExistence type="predicted"/>
<dbReference type="SUPFAM" id="SSF52540">
    <property type="entry name" value="P-loop containing nucleoside triphosphate hydrolases"/>
    <property type="match status" value="1"/>
</dbReference>
<evidence type="ECO:0000313" key="1">
    <source>
        <dbReference type="EMBL" id="KKM66241.1"/>
    </source>
</evidence>